<name>A0A6I4W3J7_9ACTN</name>
<dbReference type="Gene3D" id="1.10.357.10">
    <property type="entry name" value="Tetracycline Repressor, domain 2"/>
    <property type="match status" value="1"/>
</dbReference>
<proteinExistence type="predicted"/>
<dbReference type="InterPro" id="IPR023772">
    <property type="entry name" value="DNA-bd_HTH_TetR-type_CS"/>
</dbReference>
<dbReference type="PRINTS" id="PR00455">
    <property type="entry name" value="HTHTETR"/>
</dbReference>
<dbReference type="EMBL" id="WUTW01000001">
    <property type="protein sequence ID" value="MXQ63005.1"/>
    <property type="molecule type" value="Genomic_DNA"/>
</dbReference>
<dbReference type="OrthoDB" id="9805134at2"/>
<keyword evidence="2 4" id="KW-0238">DNA-binding</keyword>
<dbReference type="InterPro" id="IPR049484">
    <property type="entry name" value="Rv0078-like_C"/>
</dbReference>
<evidence type="ECO:0000256" key="4">
    <source>
        <dbReference type="PROSITE-ProRule" id="PRU00335"/>
    </source>
</evidence>
<accession>A0A6I4W3J7</accession>
<evidence type="ECO:0000313" key="7">
    <source>
        <dbReference type="Proteomes" id="UP000431901"/>
    </source>
</evidence>
<dbReference type="GO" id="GO:0003677">
    <property type="term" value="F:DNA binding"/>
    <property type="evidence" value="ECO:0007669"/>
    <property type="project" value="UniProtKB-UniRule"/>
</dbReference>
<protein>
    <submittedName>
        <fullName evidence="6">TetR family transcriptional regulator</fullName>
    </submittedName>
</protein>
<sequence length="202" mass="22239">MDAVKPRRELYAEATRRTLVETGRQRFLERGYLAVSAEDLVRGTGLSRGALYHHFDGKEGLFREVFEEQEERAARRVAAAMAGADDPWEQAVAGVEAFLDVCAEREYREIVLLQGPIALGWERWREIDQRHLGEPLTVGLQALIDAGLLQDHPADLLAAAVYGSLTEISLRIADAADPAAARARAGRLVRAMLEGIAVRPPG</sequence>
<comment type="caution">
    <text evidence="6">The sequence shown here is derived from an EMBL/GenBank/DDBJ whole genome shotgun (WGS) entry which is preliminary data.</text>
</comment>
<dbReference type="PANTHER" id="PTHR47506">
    <property type="entry name" value="TRANSCRIPTIONAL REGULATORY PROTEIN"/>
    <property type="match status" value="1"/>
</dbReference>
<dbReference type="RefSeq" id="WP_161101220.1">
    <property type="nucleotide sequence ID" value="NZ_JBHLYI010000002.1"/>
</dbReference>
<dbReference type="Pfam" id="PF21351">
    <property type="entry name" value="TetR_C_41"/>
    <property type="match status" value="1"/>
</dbReference>
<evidence type="ECO:0000313" key="6">
    <source>
        <dbReference type="EMBL" id="MXQ63005.1"/>
    </source>
</evidence>
<keyword evidence="3" id="KW-0804">Transcription</keyword>
<dbReference type="SUPFAM" id="SSF46689">
    <property type="entry name" value="Homeodomain-like"/>
    <property type="match status" value="1"/>
</dbReference>
<evidence type="ECO:0000259" key="5">
    <source>
        <dbReference type="PROSITE" id="PS50977"/>
    </source>
</evidence>
<dbReference type="InterPro" id="IPR009057">
    <property type="entry name" value="Homeodomain-like_sf"/>
</dbReference>
<keyword evidence="7" id="KW-1185">Reference proteome</keyword>
<dbReference type="AlphaFoldDB" id="A0A6I4W3J7"/>
<feature type="domain" description="HTH tetR-type" evidence="5">
    <location>
        <begin position="13"/>
        <end position="73"/>
    </location>
</feature>
<dbReference type="PANTHER" id="PTHR47506:SF1">
    <property type="entry name" value="HTH-TYPE TRANSCRIPTIONAL REGULATOR YJDC"/>
    <property type="match status" value="1"/>
</dbReference>
<dbReference type="Proteomes" id="UP000431901">
    <property type="component" value="Unassembled WGS sequence"/>
</dbReference>
<dbReference type="PROSITE" id="PS01081">
    <property type="entry name" value="HTH_TETR_1"/>
    <property type="match status" value="1"/>
</dbReference>
<evidence type="ECO:0000256" key="1">
    <source>
        <dbReference type="ARBA" id="ARBA00023015"/>
    </source>
</evidence>
<dbReference type="InterPro" id="IPR001647">
    <property type="entry name" value="HTH_TetR"/>
</dbReference>
<gene>
    <name evidence="6" type="ORF">GQ466_03045</name>
</gene>
<evidence type="ECO:0000256" key="2">
    <source>
        <dbReference type="ARBA" id="ARBA00023125"/>
    </source>
</evidence>
<dbReference type="PROSITE" id="PS50977">
    <property type="entry name" value="HTH_TETR_2"/>
    <property type="match status" value="1"/>
</dbReference>
<organism evidence="6 7">
    <name type="scientific">Actinomadura rayongensis</name>
    <dbReference type="NCBI Taxonomy" id="1429076"/>
    <lineage>
        <taxon>Bacteria</taxon>
        <taxon>Bacillati</taxon>
        <taxon>Actinomycetota</taxon>
        <taxon>Actinomycetes</taxon>
        <taxon>Streptosporangiales</taxon>
        <taxon>Thermomonosporaceae</taxon>
        <taxon>Actinomadura</taxon>
    </lineage>
</organism>
<feature type="DNA-binding region" description="H-T-H motif" evidence="4">
    <location>
        <begin position="36"/>
        <end position="55"/>
    </location>
</feature>
<reference evidence="6 7" key="1">
    <citation type="submission" date="2019-12" db="EMBL/GenBank/DDBJ databases">
        <title>Nocardia macrotermitis sp. nov. and Nocardia aurantia sp. nov., isolated from the gut of the fungus growing-termite Macrotermes natalensis.</title>
        <authorList>
            <person name="Christine B."/>
            <person name="Rene B."/>
        </authorList>
    </citation>
    <scope>NUCLEOTIDE SEQUENCE [LARGE SCALE GENOMIC DNA]</scope>
    <source>
        <strain evidence="6 7">DSM 102126</strain>
    </source>
</reference>
<keyword evidence="1" id="KW-0805">Transcription regulation</keyword>
<dbReference type="Pfam" id="PF00440">
    <property type="entry name" value="TetR_N"/>
    <property type="match status" value="1"/>
</dbReference>
<evidence type="ECO:0000256" key="3">
    <source>
        <dbReference type="ARBA" id="ARBA00023163"/>
    </source>
</evidence>